<dbReference type="AlphaFoldDB" id="A0A6A6RX62"/>
<proteinExistence type="predicted"/>
<name>A0A6A6RX62_9PLEO</name>
<evidence type="ECO:0000313" key="2">
    <source>
        <dbReference type="Proteomes" id="UP000799753"/>
    </source>
</evidence>
<gene>
    <name evidence="1" type="ORF">P280DRAFT_62399</name>
</gene>
<evidence type="ECO:0000313" key="1">
    <source>
        <dbReference type="EMBL" id="KAF2638778.1"/>
    </source>
</evidence>
<protein>
    <submittedName>
        <fullName evidence="1">Uncharacterized protein</fullName>
    </submittedName>
</protein>
<accession>A0A6A6RX62</accession>
<dbReference type="EMBL" id="MU006788">
    <property type="protein sequence ID" value="KAF2638778.1"/>
    <property type="molecule type" value="Genomic_DNA"/>
</dbReference>
<reference evidence="1" key="1">
    <citation type="journal article" date="2020" name="Stud. Mycol.">
        <title>101 Dothideomycetes genomes: a test case for predicting lifestyles and emergence of pathogens.</title>
        <authorList>
            <person name="Haridas S."/>
            <person name="Albert R."/>
            <person name="Binder M."/>
            <person name="Bloem J."/>
            <person name="Labutti K."/>
            <person name="Salamov A."/>
            <person name="Andreopoulos B."/>
            <person name="Baker S."/>
            <person name="Barry K."/>
            <person name="Bills G."/>
            <person name="Bluhm B."/>
            <person name="Cannon C."/>
            <person name="Castanera R."/>
            <person name="Culley D."/>
            <person name="Daum C."/>
            <person name="Ezra D."/>
            <person name="Gonzalez J."/>
            <person name="Henrissat B."/>
            <person name="Kuo A."/>
            <person name="Liang C."/>
            <person name="Lipzen A."/>
            <person name="Lutzoni F."/>
            <person name="Magnuson J."/>
            <person name="Mondo S."/>
            <person name="Nolan M."/>
            <person name="Ohm R."/>
            <person name="Pangilinan J."/>
            <person name="Park H.-J."/>
            <person name="Ramirez L."/>
            <person name="Alfaro M."/>
            <person name="Sun H."/>
            <person name="Tritt A."/>
            <person name="Yoshinaga Y."/>
            <person name="Zwiers L.-H."/>
            <person name="Turgeon B."/>
            <person name="Goodwin S."/>
            <person name="Spatafora J."/>
            <person name="Crous P."/>
            <person name="Grigoriev I."/>
        </authorList>
    </citation>
    <scope>NUCLEOTIDE SEQUENCE</scope>
    <source>
        <strain evidence="1">CBS 473.64</strain>
    </source>
</reference>
<keyword evidence="2" id="KW-1185">Reference proteome</keyword>
<dbReference type="Proteomes" id="UP000799753">
    <property type="component" value="Unassembled WGS sequence"/>
</dbReference>
<organism evidence="1 2">
    <name type="scientific">Massarina eburnea CBS 473.64</name>
    <dbReference type="NCBI Taxonomy" id="1395130"/>
    <lineage>
        <taxon>Eukaryota</taxon>
        <taxon>Fungi</taxon>
        <taxon>Dikarya</taxon>
        <taxon>Ascomycota</taxon>
        <taxon>Pezizomycotina</taxon>
        <taxon>Dothideomycetes</taxon>
        <taxon>Pleosporomycetidae</taxon>
        <taxon>Pleosporales</taxon>
        <taxon>Massarineae</taxon>
        <taxon>Massarinaceae</taxon>
        <taxon>Massarina</taxon>
    </lineage>
</organism>
<sequence length="137" mass="14534">MCVGGITYVGSGLHVRGGPSFWKLCGSCALRRRKDPPATPHQQPPPAARRALHLIVAPAHRRAAPAPPARPSSLHHPQVVPQVPQTVTPTQFPSSLLSVNGLWSCTGRFACRLPYSLAVSGGSVPNACWPSARRLAP</sequence>